<protein>
    <recommendedName>
        <fullName evidence="5">Secreted protein</fullName>
    </recommendedName>
</protein>
<feature type="chain" id="PRO_5010339755" description="Secreted protein" evidence="2">
    <location>
        <begin position="35"/>
        <end position="199"/>
    </location>
</feature>
<gene>
    <name evidence="3" type="ORF">SAMN04487788_1163</name>
</gene>
<evidence type="ECO:0008006" key="5">
    <source>
        <dbReference type="Google" id="ProtNLM"/>
    </source>
</evidence>
<dbReference type="EMBL" id="FNJN01000002">
    <property type="protein sequence ID" value="SDO83928.1"/>
    <property type="molecule type" value="Genomic_DNA"/>
</dbReference>
<evidence type="ECO:0000313" key="3">
    <source>
        <dbReference type="EMBL" id="SDO83928.1"/>
    </source>
</evidence>
<name>A0A1H0MTY7_MICTS</name>
<keyword evidence="2" id="KW-0732">Signal</keyword>
<dbReference type="Proteomes" id="UP000186456">
    <property type="component" value="Unassembled WGS sequence"/>
</dbReference>
<evidence type="ECO:0000256" key="2">
    <source>
        <dbReference type="SAM" id="SignalP"/>
    </source>
</evidence>
<sequence length="199" mass="20466">MPKFTRRSSRIAPAIAVPAAFIAAGVLVSTSSYAAFSDTGSNQQNSWRAGTAQLDDDDAGRALFTAGNAKPGDGETNCIAVTSTGSLASQVRLYADDVSGTAGLADHLILRVEQGTGAGFGTCDGFIPQSTVFDGRLSGSTGAHSSYGSGAATWSPAGDTSETRTFRITWTLADAERWWPGRTRGGSPAASTCWSTDAS</sequence>
<proteinExistence type="predicted"/>
<dbReference type="AlphaFoldDB" id="A0A1H0MTY7"/>
<reference evidence="3 4" key="1">
    <citation type="submission" date="2016-10" db="EMBL/GenBank/DDBJ databases">
        <authorList>
            <person name="de Groot N.N."/>
        </authorList>
    </citation>
    <scope>NUCLEOTIDE SEQUENCE [LARGE SCALE GENOMIC DNA]</scope>
    <source>
        <strain evidence="3 4">StLB037</strain>
    </source>
</reference>
<feature type="compositionally biased region" description="Polar residues" evidence="1">
    <location>
        <begin position="189"/>
        <end position="199"/>
    </location>
</feature>
<evidence type="ECO:0000313" key="4">
    <source>
        <dbReference type="Proteomes" id="UP000186456"/>
    </source>
</evidence>
<accession>A0A1H0MTY7</accession>
<feature type="region of interest" description="Disordered" evidence="1">
    <location>
        <begin position="179"/>
        <end position="199"/>
    </location>
</feature>
<dbReference type="RefSeq" id="WP_074694730.1">
    <property type="nucleotide sequence ID" value="NZ_FNJN01000002.1"/>
</dbReference>
<evidence type="ECO:0000256" key="1">
    <source>
        <dbReference type="SAM" id="MobiDB-lite"/>
    </source>
</evidence>
<feature type="signal peptide" evidence="2">
    <location>
        <begin position="1"/>
        <end position="34"/>
    </location>
</feature>
<organism evidence="3 4">
    <name type="scientific">Microbacterium testaceum (strain StLB037)</name>
    <dbReference type="NCBI Taxonomy" id="979556"/>
    <lineage>
        <taxon>Bacteria</taxon>
        <taxon>Bacillati</taxon>
        <taxon>Actinomycetota</taxon>
        <taxon>Actinomycetes</taxon>
        <taxon>Micrococcales</taxon>
        <taxon>Microbacteriaceae</taxon>
        <taxon>Microbacterium</taxon>
    </lineage>
</organism>